<reference evidence="7" key="1">
    <citation type="journal article" date="2013" name="Nature">
        <title>Draft genome of the wheat A-genome progenitor Triticum urartu.</title>
        <authorList>
            <person name="Ling H.Q."/>
            <person name="Zhao S."/>
            <person name="Liu D."/>
            <person name="Wang J."/>
            <person name="Sun H."/>
            <person name="Zhang C."/>
            <person name="Fan H."/>
            <person name="Li D."/>
            <person name="Dong L."/>
            <person name="Tao Y."/>
            <person name="Gao C."/>
            <person name="Wu H."/>
            <person name="Li Y."/>
            <person name="Cui Y."/>
            <person name="Guo X."/>
            <person name="Zheng S."/>
            <person name="Wang B."/>
            <person name="Yu K."/>
            <person name="Liang Q."/>
            <person name="Yang W."/>
            <person name="Lou X."/>
            <person name="Chen J."/>
            <person name="Feng M."/>
            <person name="Jian J."/>
            <person name="Zhang X."/>
            <person name="Luo G."/>
            <person name="Jiang Y."/>
            <person name="Liu J."/>
            <person name="Wang Z."/>
            <person name="Sha Y."/>
            <person name="Zhang B."/>
            <person name="Wu H."/>
            <person name="Tang D."/>
            <person name="Shen Q."/>
            <person name="Xue P."/>
            <person name="Zou S."/>
            <person name="Wang X."/>
            <person name="Liu X."/>
            <person name="Wang F."/>
            <person name="Yang Y."/>
            <person name="An X."/>
            <person name="Dong Z."/>
            <person name="Zhang K."/>
            <person name="Zhang X."/>
            <person name="Luo M.C."/>
            <person name="Dvorak J."/>
            <person name="Tong Y."/>
            <person name="Wang J."/>
            <person name="Yang H."/>
            <person name="Li Z."/>
            <person name="Wang D."/>
            <person name="Zhang A."/>
            <person name="Wang J."/>
        </authorList>
    </citation>
    <scope>NUCLEOTIDE SEQUENCE</scope>
    <source>
        <strain evidence="7">cv. G1812</strain>
    </source>
</reference>
<dbReference type="Gramene" id="TuG1812G0200003324.01.T01">
    <property type="protein sequence ID" value="TuG1812G0200003324.01.T01.cds342448"/>
    <property type="gene ID" value="TuG1812G0200003324.01"/>
</dbReference>
<proteinExistence type="inferred from homology"/>
<feature type="domain" description="Pectinesterase inhibitor" evidence="5">
    <location>
        <begin position="28"/>
        <end position="174"/>
    </location>
</feature>
<keyword evidence="7" id="KW-1185">Reference proteome</keyword>
<dbReference type="Pfam" id="PF04043">
    <property type="entry name" value="PMEI"/>
    <property type="match status" value="1"/>
</dbReference>
<dbReference type="Proteomes" id="UP000015106">
    <property type="component" value="Chromosome 2"/>
</dbReference>
<dbReference type="InterPro" id="IPR035513">
    <property type="entry name" value="Invertase/methylesterase_inhib"/>
</dbReference>
<dbReference type="Gene3D" id="1.20.140.40">
    <property type="entry name" value="Invertase/pectin methylesterase inhibitor family protein"/>
    <property type="match status" value="1"/>
</dbReference>
<dbReference type="SMART" id="SM00856">
    <property type="entry name" value="PMEI"/>
    <property type="match status" value="1"/>
</dbReference>
<keyword evidence="1 4" id="KW-0732">Signal</keyword>
<dbReference type="PANTHER" id="PTHR35357:SF8">
    <property type="entry name" value="OS01G0111000 PROTEIN"/>
    <property type="match status" value="1"/>
</dbReference>
<dbReference type="PANTHER" id="PTHR35357">
    <property type="entry name" value="OS02G0537100 PROTEIN"/>
    <property type="match status" value="1"/>
</dbReference>
<protein>
    <recommendedName>
        <fullName evidence="5">Pectinesterase inhibitor domain-containing protein</fullName>
    </recommendedName>
</protein>
<accession>A0A8R7PF75</accession>
<sequence length="181" mass="19470">MTSATTSTAMALIVLAAMSFDTLPTAHVDADFIFRTCKKTNNVVVCLAMLSADPKSAYATTEHDLTRIALEIAISTVYNNDRVIAELAEEKEGTPEGDALLVCHNAYLGADNNLNLQAHVAFEYADYVGASKVVSLAKGVGDACENAFKRINKKSPVTGIDRQMTEHCDVTADLMDLLVPK</sequence>
<comment type="similarity">
    <text evidence="3">Belongs to the PMEI family.</text>
</comment>
<dbReference type="AlphaFoldDB" id="A0A8R7PF75"/>
<evidence type="ECO:0000259" key="5">
    <source>
        <dbReference type="SMART" id="SM00856"/>
    </source>
</evidence>
<keyword evidence="2" id="KW-1015">Disulfide bond</keyword>
<evidence type="ECO:0000256" key="3">
    <source>
        <dbReference type="ARBA" id="ARBA00038471"/>
    </source>
</evidence>
<dbReference type="EnsemblPlants" id="TuG1812G0200003324.01.T01">
    <property type="protein sequence ID" value="TuG1812G0200003324.01.T01.cds342448"/>
    <property type="gene ID" value="TuG1812G0200003324.01"/>
</dbReference>
<reference evidence="6" key="3">
    <citation type="submission" date="2022-06" db="UniProtKB">
        <authorList>
            <consortium name="EnsemblPlants"/>
        </authorList>
    </citation>
    <scope>IDENTIFICATION</scope>
</reference>
<evidence type="ECO:0000313" key="6">
    <source>
        <dbReference type="EnsemblPlants" id="TuG1812G0200003324.01.T01.cds342448"/>
    </source>
</evidence>
<evidence type="ECO:0000256" key="1">
    <source>
        <dbReference type="ARBA" id="ARBA00022729"/>
    </source>
</evidence>
<evidence type="ECO:0000313" key="7">
    <source>
        <dbReference type="Proteomes" id="UP000015106"/>
    </source>
</evidence>
<organism evidence="6 7">
    <name type="scientific">Triticum urartu</name>
    <name type="common">Red wild einkorn</name>
    <name type="synonym">Crithodium urartu</name>
    <dbReference type="NCBI Taxonomy" id="4572"/>
    <lineage>
        <taxon>Eukaryota</taxon>
        <taxon>Viridiplantae</taxon>
        <taxon>Streptophyta</taxon>
        <taxon>Embryophyta</taxon>
        <taxon>Tracheophyta</taxon>
        <taxon>Spermatophyta</taxon>
        <taxon>Magnoliopsida</taxon>
        <taxon>Liliopsida</taxon>
        <taxon>Poales</taxon>
        <taxon>Poaceae</taxon>
        <taxon>BOP clade</taxon>
        <taxon>Pooideae</taxon>
        <taxon>Triticodae</taxon>
        <taxon>Triticeae</taxon>
        <taxon>Triticinae</taxon>
        <taxon>Triticum</taxon>
    </lineage>
</organism>
<dbReference type="SUPFAM" id="SSF101148">
    <property type="entry name" value="Plant invertase/pectin methylesterase inhibitor"/>
    <property type="match status" value="1"/>
</dbReference>
<feature type="chain" id="PRO_5035932426" description="Pectinesterase inhibitor domain-containing protein" evidence="4">
    <location>
        <begin position="31"/>
        <end position="181"/>
    </location>
</feature>
<reference evidence="6" key="2">
    <citation type="submission" date="2018-03" db="EMBL/GenBank/DDBJ databases">
        <title>The Triticum urartu genome reveals the dynamic nature of wheat genome evolution.</title>
        <authorList>
            <person name="Ling H."/>
            <person name="Ma B."/>
            <person name="Shi X."/>
            <person name="Liu H."/>
            <person name="Dong L."/>
            <person name="Sun H."/>
            <person name="Cao Y."/>
            <person name="Gao Q."/>
            <person name="Zheng S."/>
            <person name="Li Y."/>
            <person name="Yu Y."/>
            <person name="Du H."/>
            <person name="Qi M."/>
            <person name="Li Y."/>
            <person name="Yu H."/>
            <person name="Cui Y."/>
            <person name="Wang N."/>
            <person name="Chen C."/>
            <person name="Wu H."/>
            <person name="Zhao Y."/>
            <person name="Zhang J."/>
            <person name="Li Y."/>
            <person name="Zhou W."/>
            <person name="Zhang B."/>
            <person name="Hu W."/>
            <person name="Eijk M."/>
            <person name="Tang J."/>
            <person name="Witsenboer H."/>
            <person name="Zhao S."/>
            <person name="Li Z."/>
            <person name="Zhang A."/>
            <person name="Wang D."/>
            <person name="Liang C."/>
        </authorList>
    </citation>
    <scope>NUCLEOTIDE SEQUENCE [LARGE SCALE GENOMIC DNA]</scope>
    <source>
        <strain evidence="6">cv. G1812</strain>
    </source>
</reference>
<dbReference type="GO" id="GO:0004857">
    <property type="term" value="F:enzyme inhibitor activity"/>
    <property type="evidence" value="ECO:0007669"/>
    <property type="project" value="InterPro"/>
</dbReference>
<dbReference type="InterPro" id="IPR006501">
    <property type="entry name" value="Pectinesterase_inhib_dom"/>
</dbReference>
<feature type="signal peptide" evidence="4">
    <location>
        <begin position="1"/>
        <end position="30"/>
    </location>
</feature>
<evidence type="ECO:0000256" key="4">
    <source>
        <dbReference type="SAM" id="SignalP"/>
    </source>
</evidence>
<evidence type="ECO:0000256" key="2">
    <source>
        <dbReference type="ARBA" id="ARBA00023157"/>
    </source>
</evidence>
<name>A0A8R7PF75_TRIUA</name>
<dbReference type="NCBIfam" id="TIGR01614">
    <property type="entry name" value="PME_inhib"/>
    <property type="match status" value="1"/>
</dbReference>